<protein>
    <submittedName>
        <fullName evidence="1">Uncharacterized protein</fullName>
    </submittedName>
</protein>
<sequence length="48" mass="5687">MVGTRRYIILQGKNMNVIGLRQIFDELKRSYEGYKIVVIPIEVDFEIK</sequence>
<dbReference type="EMBL" id="AIDT01000001">
    <property type="protein sequence ID" value="EIA15241.1"/>
    <property type="molecule type" value="Genomic_DNA"/>
</dbReference>
<dbReference type="AlphaFoldDB" id="A0ABC9Q318"/>
<evidence type="ECO:0000313" key="2">
    <source>
        <dbReference type="Proteomes" id="UP000003093"/>
    </source>
</evidence>
<gene>
    <name evidence="1" type="ORF">ST398NM02_3098</name>
</gene>
<name>A0ABC9Q318_STAA5</name>
<evidence type="ECO:0000313" key="1">
    <source>
        <dbReference type="EMBL" id="EIA15241.1"/>
    </source>
</evidence>
<reference evidence="1 2" key="1">
    <citation type="journal article" date="2012" name="MBio">
        <title>Identification of a highly transmissible animal-independent Staphylococcus aureus ST398 clone with distinct genomic and cell adhesion properties.</title>
        <authorList>
            <person name="Uhlemann A.C."/>
            <person name="Porcella S.F."/>
            <person name="Trivedi S."/>
            <person name="Sullivan S.B."/>
            <person name="Hafer C."/>
            <person name="Kennedy A.D."/>
            <person name="Barbian K.D."/>
            <person name="McCarthy A.J."/>
            <person name="Street C."/>
            <person name="Hirschberg D.L."/>
            <person name="Lipkin W.I."/>
            <person name="Lindsay J.A."/>
            <person name="DeLeo F.R."/>
            <person name="Lowy F.D."/>
        </authorList>
    </citation>
    <scope>NUCLEOTIDE SEQUENCE [LARGE SCALE GENOMIC DNA]</scope>
    <source>
        <strain evidence="1 2">DR10</strain>
    </source>
</reference>
<proteinExistence type="predicted"/>
<accession>A0ABC9Q318</accession>
<organism evidence="1 2">
    <name type="scientific">Staphylococcus aureus subsp. aureus DR10</name>
    <dbReference type="NCBI Taxonomy" id="1155079"/>
    <lineage>
        <taxon>Bacteria</taxon>
        <taxon>Bacillati</taxon>
        <taxon>Bacillota</taxon>
        <taxon>Bacilli</taxon>
        <taxon>Bacillales</taxon>
        <taxon>Staphylococcaceae</taxon>
        <taxon>Staphylococcus</taxon>
    </lineage>
</organism>
<comment type="caution">
    <text evidence="1">The sequence shown here is derived from an EMBL/GenBank/DDBJ whole genome shotgun (WGS) entry which is preliminary data.</text>
</comment>
<dbReference type="Proteomes" id="UP000003093">
    <property type="component" value="Unassembled WGS sequence"/>
</dbReference>